<evidence type="ECO:0000256" key="9">
    <source>
        <dbReference type="ARBA" id="ARBA00023163"/>
    </source>
</evidence>
<evidence type="ECO:0000256" key="5">
    <source>
        <dbReference type="ARBA" id="ARBA00022771"/>
    </source>
</evidence>
<dbReference type="Proteomes" id="UP001209878">
    <property type="component" value="Unassembled WGS sequence"/>
</dbReference>
<comment type="caution">
    <text evidence="13">The sequence shown here is derived from an EMBL/GenBank/DDBJ whole genome shotgun (WGS) entry which is preliminary data.</text>
</comment>
<dbReference type="PANTHER" id="PTHR24390">
    <property type="entry name" value="ZINC FINGER PROTEIN"/>
    <property type="match status" value="1"/>
</dbReference>
<dbReference type="Pfam" id="PF00651">
    <property type="entry name" value="BTB"/>
    <property type="match status" value="1"/>
</dbReference>
<feature type="domain" description="C2H2-type" evidence="12">
    <location>
        <begin position="429"/>
        <end position="456"/>
    </location>
</feature>
<keyword evidence="14" id="KW-1185">Reference proteome</keyword>
<dbReference type="GO" id="GO:0008270">
    <property type="term" value="F:zinc ion binding"/>
    <property type="evidence" value="ECO:0007669"/>
    <property type="project" value="UniProtKB-KW"/>
</dbReference>
<feature type="domain" description="C2H2-type" evidence="12">
    <location>
        <begin position="301"/>
        <end position="327"/>
    </location>
</feature>
<keyword evidence="6" id="KW-0862">Zinc</keyword>
<feature type="domain" description="C2H2-type" evidence="12">
    <location>
        <begin position="373"/>
        <end position="400"/>
    </location>
</feature>
<evidence type="ECO:0000256" key="4">
    <source>
        <dbReference type="ARBA" id="ARBA00022737"/>
    </source>
</evidence>
<dbReference type="FunFam" id="3.30.160.60:FF:002343">
    <property type="entry name" value="Zinc finger protein 33A"/>
    <property type="match status" value="1"/>
</dbReference>
<dbReference type="FunFam" id="3.30.160.60:FF:000690">
    <property type="entry name" value="Zinc finger protein 354C"/>
    <property type="match status" value="1"/>
</dbReference>
<dbReference type="GO" id="GO:0003700">
    <property type="term" value="F:DNA-binding transcription factor activity"/>
    <property type="evidence" value="ECO:0007669"/>
    <property type="project" value="TreeGrafter"/>
</dbReference>
<evidence type="ECO:0000256" key="1">
    <source>
        <dbReference type="ARBA" id="ARBA00004123"/>
    </source>
</evidence>
<dbReference type="FunFam" id="3.30.160.60:FF:000193">
    <property type="entry name" value="Zinc finger protein 300"/>
    <property type="match status" value="1"/>
</dbReference>
<keyword evidence="8" id="KW-0238">DNA-binding</keyword>
<dbReference type="GO" id="GO:0000978">
    <property type="term" value="F:RNA polymerase II cis-regulatory region sequence-specific DNA binding"/>
    <property type="evidence" value="ECO:0007669"/>
    <property type="project" value="TreeGrafter"/>
</dbReference>
<comment type="similarity">
    <text evidence="2">Belongs to the krueppel C2H2-type zinc-finger protein family.</text>
</comment>
<dbReference type="InterPro" id="IPR011333">
    <property type="entry name" value="SKP1/BTB/POZ_sf"/>
</dbReference>
<dbReference type="Pfam" id="PF12874">
    <property type="entry name" value="zf-met"/>
    <property type="match status" value="1"/>
</dbReference>
<evidence type="ECO:0000256" key="6">
    <source>
        <dbReference type="ARBA" id="ARBA00022833"/>
    </source>
</evidence>
<proteinExistence type="inferred from homology"/>
<dbReference type="SMART" id="SM00355">
    <property type="entry name" value="ZnF_C2H2"/>
    <property type="match status" value="7"/>
</dbReference>
<dbReference type="PROSITE" id="PS00028">
    <property type="entry name" value="ZINC_FINGER_C2H2_1"/>
    <property type="match status" value="6"/>
</dbReference>
<dbReference type="GO" id="GO:0005634">
    <property type="term" value="C:nucleus"/>
    <property type="evidence" value="ECO:0007669"/>
    <property type="project" value="UniProtKB-SubCell"/>
</dbReference>
<dbReference type="Pfam" id="PF13912">
    <property type="entry name" value="zf-C2H2_6"/>
    <property type="match status" value="1"/>
</dbReference>
<evidence type="ECO:0000259" key="12">
    <source>
        <dbReference type="PROSITE" id="PS50157"/>
    </source>
</evidence>
<sequence length="523" mass="57734">MSSTTCLLASTDWCSRVGGALYEFCQTGALCDTIIHTKDDQRLSAHANVLAAASPVLKVHIAGSATRPYNLRLGDVSSVSRSSCCSSSTAARCSKTVKTVTRSGIVSLACRRNNVRSNTIDMSDVTEVSGVMEAAGMLQLDPITTFCAERLLKKDDPVVGVQAANEGHLTDVTQREDVKTDDDAIVESNDSALDETEAEKRQENCDSTKEVYYQRIKATPSEENGASNTGCDEERKAAKHHVETSEWHDGDLDVDGTDARWQTPVDDMADKPYGCAICGRRFNWQRSLRRHARTHTDERPYACECGRRFRYTDNLVVHRRTHTGEQPFPCSACERRFKSRLSLSKHLQRLHPGVALPASRAAGRRAGAAQPLCLCSECGKTFSKNKYLLRHKRIHSGERPHACRTCGKQFRDRGNLQTHERIHRGEKPYLCSVCGRAFLDQSSCRRHEKIHSSQRPHTCATCGKGYIQKYAFTMHQRTHRAKTAPDSGSPQPAVETDGCSTVAVIAHVTHATAVLNAGCDTLA</sequence>
<dbReference type="PROSITE" id="PS50157">
    <property type="entry name" value="ZINC_FINGER_C2H2_2"/>
    <property type="match status" value="7"/>
</dbReference>
<name>A0AAD9KVP3_RIDPI</name>
<evidence type="ECO:0000256" key="10">
    <source>
        <dbReference type="ARBA" id="ARBA00023242"/>
    </source>
</evidence>
<protein>
    <recommendedName>
        <fullName evidence="12">C2H2-type domain-containing protein</fullName>
    </recommendedName>
</protein>
<dbReference type="FunFam" id="3.30.160.60:FF:000110">
    <property type="entry name" value="Zinc finger protein-like"/>
    <property type="match status" value="1"/>
</dbReference>
<evidence type="ECO:0000256" key="8">
    <source>
        <dbReference type="ARBA" id="ARBA00023125"/>
    </source>
</evidence>
<feature type="domain" description="C2H2-type" evidence="12">
    <location>
        <begin position="273"/>
        <end position="300"/>
    </location>
</feature>
<evidence type="ECO:0000256" key="3">
    <source>
        <dbReference type="ARBA" id="ARBA00022723"/>
    </source>
</evidence>
<evidence type="ECO:0000256" key="2">
    <source>
        <dbReference type="ARBA" id="ARBA00006991"/>
    </source>
</evidence>
<reference evidence="13" key="1">
    <citation type="journal article" date="2023" name="Mol. Biol. Evol.">
        <title>Third-Generation Sequencing Reveals the Adaptive Role of the Epigenome in Three Deep-Sea Polychaetes.</title>
        <authorList>
            <person name="Perez M."/>
            <person name="Aroh O."/>
            <person name="Sun Y."/>
            <person name="Lan Y."/>
            <person name="Juniper S.K."/>
            <person name="Young C.R."/>
            <person name="Angers B."/>
            <person name="Qian P.Y."/>
        </authorList>
    </citation>
    <scope>NUCLEOTIDE SEQUENCE</scope>
    <source>
        <strain evidence="13">R07B-5</strain>
    </source>
</reference>
<dbReference type="SUPFAM" id="SSF57667">
    <property type="entry name" value="beta-beta-alpha zinc fingers"/>
    <property type="match status" value="4"/>
</dbReference>
<feature type="domain" description="C2H2-type" evidence="12">
    <location>
        <begin position="328"/>
        <end position="353"/>
    </location>
</feature>
<dbReference type="InterPro" id="IPR036236">
    <property type="entry name" value="Znf_C2H2_sf"/>
</dbReference>
<keyword evidence="5 11" id="KW-0863">Zinc-finger</keyword>
<dbReference type="EMBL" id="JAODUO010000538">
    <property type="protein sequence ID" value="KAK2178563.1"/>
    <property type="molecule type" value="Genomic_DNA"/>
</dbReference>
<keyword evidence="3" id="KW-0479">Metal-binding</keyword>
<evidence type="ECO:0000256" key="11">
    <source>
        <dbReference type="PROSITE-ProRule" id="PRU00042"/>
    </source>
</evidence>
<evidence type="ECO:0000256" key="7">
    <source>
        <dbReference type="ARBA" id="ARBA00023015"/>
    </source>
</evidence>
<feature type="domain" description="C2H2-type" evidence="12">
    <location>
        <begin position="401"/>
        <end position="428"/>
    </location>
</feature>
<dbReference type="Gene3D" id="3.30.160.60">
    <property type="entry name" value="Classic Zinc Finger"/>
    <property type="match status" value="7"/>
</dbReference>
<dbReference type="Gene3D" id="3.30.710.10">
    <property type="entry name" value="Potassium Channel Kv1.1, Chain A"/>
    <property type="match status" value="1"/>
</dbReference>
<gene>
    <name evidence="13" type="ORF">NP493_535g01029</name>
</gene>
<dbReference type="InterPro" id="IPR000210">
    <property type="entry name" value="BTB/POZ_dom"/>
</dbReference>
<evidence type="ECO:0000313" key="13">
    <source>
        <dbReference type="EMBL" id="KAK2178563.1"/>
    </source>
</evidence>
<dbReference type="AlphaFoldDB" id="A0AAD9KVP3"/>
<dbReference type="SUPFAM" id="SSF54695">
    <property type="entry name" value="POZ domain"/>
    <property type="match status" value="1"/>
</dbReference>
<keyword evidence="9" id="KW-0804">Transcription</keyword>
<dbReference type="FunFam" id="3.30.160.60:FF:000322">
    <property type="entry name" value="GDNF-inducible zinc finger protein 1"/>
    <property type="match status" value="1"/>
</dbReference>
<feature type="domain" description="C2H2-type" evidence="12">
    <location>
        <begin position="457"/>
        <end position="484"/>
    </location>
</feature>
<keyword evidence="4" id="KW-0677">Repeat</keyword>
<dbReference type="InterPro" id="IPR013087">
    <property type="entry name" value="Znf_C2H2_type"/>
</dbReference>
<keyword evidence="7" id="KW-0805">Transcription regulation</keyword>
<accession>A0AAD9KVP3</accession>
<dbReference type="PANTHER" id="PTHR24390:SF159">
    <property type="entry name" value="GROWTH FACTOR INDEPENDENT 1 TRANSCRIPTIONAL REPRESSOR"/>
    <property type="match status" value="1"/>
</dbReference>
<keyword evidence="10" id="KW-0539">Nucleus</keyword>
<comment type="subcellular location">
    <subcellularLocation>
        <location evidence="1">Nucleus</location>
    </subcellularLocation>
</comment>
<dbReference type="FunFam" id="3.30.160.60:FF:000965">
    <property type="entry name" value="Neurotrophin receptor-interacting factor homolog"/>
    <property type="match status" value="1"/>
</dbReference>
<dbReference type="Pfam" id="PF00096">
    <property type="entry name" value="zf-C2H2"/>
    <property type="match status" value="4"/>
</dbReference>
<evidence type="ECO:0000313" key="14">
    <source>
        <dbReference type="Proteomes" id="UP001209878"/>
    </source>
</evidence>
<organism evidence="13 14">
    <name type="scientific">Ridgeia piscesae</name>
    <name type="common">Tubeworm</name>
    <dbReference type="NCBI Taxonomy" id="27915"/>
    <lineage>
        <taxon>Eukaryota</taxon>
        <taxon>Metazoa</taxon>
        <taxon>Spiralia</taxon>
        <taxon>Lophotrochozoa</taxon>
        <taxon>Annelida</taxon>
        <taxon>Polychaeta</taxon>
        <taxon>Sedentaria</taxon>
        <taxon>Canalipalpata</taxon>
        <taxon>Sabellida</taxon>
        <taxon>Siboglinidae</taxon>
        <taxon>Ridgeia</taxon>
    </lineage>
</organism>
<dbReference type="GO" id="GO:0006357">
    <property type="term" value="P:regulation of transcription by RNA polymerase II"/>
    <property type="evidence" value="ECO:0007669"/>
    <property type="project" value="TreeGrafter"/>
</dbReference>